<keyword evidence="1" id="KW-0472">Membrane</keyword>
<keyword evidence="1" id="KW-0812">Transmembrane</keyword>
<organism evidence="3 5">
    <name type="scientific">Leptospira barantonii</name>
    <dbReference type="NCBI Taxonomy" id="2023184"/>
    <lineage>
        <taxon>Bacteria</taxon>
        <taxon>Pseudomonadati</taxon>
        <taxon>Spirochaetota</taxon>
        <taxon>Spirochaetia</taxon>
        <taxon>Leptospirales</taxon>
        <taxon>Leptospiraceae</taxon>
        <taxon>Leptospira</taxon>
    </lineage>
</organism>
<dbReference type="AlphaFoldDB" id="A0A2M9Z0X2"/>
<evidence type="ECO:0000313" key="4">
    <source>
        <dbReference type="Proteomes" id="UP000231879"/>
    </source>
</evidence>
<sequence>MNLETIAALSLGGLCLVYLAYSVFKPERF</sequence>
<keyword evidence="1" id="KW-1133">Transmembrane helix</keyword>
<protein>
    <submittedName>
        <fullName evidence="2 3">Potassium-transporting ATPase</fullName>
    </submittedName>
</protein>
<name>A0A2M9Z0X2_9LEPT</name>
<comment type="caution">
    <text evidence="3">The sequence shown here is derived from an EMBL/GenBank/DDBJ whole genome shotgun (WGS) entry which is preliminary data.</text>
</comment>
<evidence type="ECO:0000313" key="3">
    <source>
        <dbReference type="EMBL" id="TGM03540.1"/>
    </source>
</evidence>
<accession>A0A2M9Z0X2</accession>
<keyword evidence="4" id="KW-1185">Reference proteome</keyword>
<gene>
    <name evidence="2" type="ORF">CH367_08690</name>
    <name evidence="3" type="ORF">EHQ76_10050</name>
</gene>
<evidence type="ECO:0000256" key="1">
    <source>
        <dbReference type="SAM" id="Phobius"/>
    </source>
</evidence>
<reference evidence="2 4" key="1">
    <citation type="submission" date="2017-07" db="EMBL/GenBank/DDBJ databases">
        <title>Leptospira spp. isolated from tropical soils.</title>
        <authorList>
            <person name="Thibeaux R."/>
            <person name="Iraola G."/>
            <person name="Ferres I."/>
            <person name="Bierque E."/>
            <person name="Girault D."/>
            <person name="Soupe-Gilbert M.-E."/>
            <person name="Picardeau M."/>
            <person name="Goarant C."/>
        </authorList>
    </citation>
    <scope>NUCLEOTIDE SEQUENCE [LARGE SCALE GENOMIC DNA]</scope>
    <source>
        <strain evidence="2 4">FH4-C-A1</strain>
    </source>
</reference>
<dbReference type="Proteomes" id="UP000231879">
    <property type="component" value="Unassembled WGS sequence"/>
</dbReference>
<evidence type="ECO:0000313" key="2">
    <source>
        <dbReference type="EMBL" id="PJZ57429.1"/>
    </source>
</evidence>
<reference evidence="3 5" key="2">
    <citation type="journal article" date="2019" name="PLoS Negl. Trop. Dis.">
        <title>Revisiting the worldwide diversity of Leptospira species in the environment.</title>
        <authorList>
            <person name="Vincent A.T."/>
            <person name="Schiettekatte O."/>
            <person name="Bourhy P."/>
            <person name="Veyrier F.J."/>
            <person name="Picardeau M."/>
        </authorList>
    </citation>
    <scope>NUCLEOTIDE SEQUENCE [LARGE SCALE GENOMIC DNA]</scope>
    <source>
        <strain evidence="3 5">201702444</strain>
    </source>
</reference>
<proteinExistence type="predicted"/>
<dbReference type="EMBL" id="RQGN01000045">
    <property type="protein sequence ID" value="TGM03540.1"/>
    <property type="molecule type" value="Genomic_DNA"/>
</dbReference>
<evidence type="ECO:0000313" key="5">
    <source>
        <dbReference type="Proteomes" id="UP000298429"/>
    </source>
</evidence>
<feature type="transmembrane region" description="Helical" evidence="1">
    <location>
        <begin position="6"/>
        <end position="24"/>
    </location>
</feature>
<dbReference type="Proteomes" id="UP000298429">
    <property type="component" value="Unassembled WGS sequence"/>
</dbReference>
<dbReference type="EMBL" id="NPDS01000003">
    <property type="protein sequence ID" value="PJZ57429.1"/>
    <property type="molecule type" value="Genomic_DNA"/>
</dbReference>
<dbReference type="RefSeq" id="WP_100762126.1">
    <property type="nucleotide sequence ID" value="NZ_NPDS01000003.1"/>
</dbReference>